<feature type="domain" description="Lethal giant larvae (Lgl)-like C-terminal" evidence="4">
    <location>
        <begin position="660"/>
        <end position="904"/>
    </location>
</feature>
<feature type="compositionally biased region" description="Basic and acidic residues" evidence="3">
    <location>
        <begin position="1123"/>
        <end position="1133"/>
    </location>
</feature>
<dbReference type="InterPro" id="IPR013905">
    <property type="entry name" value="Lgl_C_dom"/>
</dbReference>
<evidence type="ECO:0000256" key="3">
    <source>
        <dbReference type="SAM" id="MobiDB-lite"/>
    </source>
</evidence>
<feature type="region of interest" description="Disordered" evidence="3">
    <location>
        <begin position="1110"/>
        <end position="1133"/>
    </location>
</feature>
<evidence type="ECO:0000313" key="5">
    <source>
        <dbReference type="EMBL" id="MBA0706931.1"/>
    </source>
</evidence>
<dbReference type="GO" id="GO:0019905">
    <property type="term" value="F:syntaxin binding"/>
    <property type="evidence" value="ECO:0007669"/>
    <property type="project" value="TreeGrafter"/>
</dbReference>
<sequence length="1133" mass="126685">KLLKVGYLKAEFGVTYTLLLQLALGFKRCCWIRKKQAGESMFVNVKKLLVEKASISKKPGVNSDGLKASDVDPHLVFHYGIPLGCCMFAYDSIQKILAISTTDGRIKLFGKDNSQALLESDDTVPSKFLEFVQNQGILLNVNLKNHIEASYLLSLVWDLERRLLSHVHVFKEEITSFTVMQAGPYMYVGDSEGNIKVFKIEQEVCHVMQMKYTIPFSASHGNPTEVLADRAVISILPQPTAESKRYFYFLILLIFVYNLSSCEMPIFNQYFLTCGSILYRILIIFKDGFMTLWEIRECKSILVTGGSMFQSVHNEAKHVTSACWVCPFGSKVAVGYDNGEILIWSVPTSKQSEIGIQNTPICKLILGFKSEKTPIASLKWAYADAKATRLYVMGASDVASTSLLQVILLNEHTETRTIKLGLHLSEPCLDMMITLSTTEQSKVKQDLLLLIGKSGNMYMYDDCSIEKYLLQCQSRSPPSLPKEVMVKMPFVDSSITIAKLITDNPYALSSDEDYILVVKDIPSLVPLETKSKDGGHSNPYQFSGFGKIKNLYITGHSDGAINFWDISCHFPIPILSLKQQSEDDFSLSGIPVTALYFDGNSRIIISGDQSGTVRFFKFKPEPYTAENSFISFQGSTKKRNNHIQGVKVIKVNGSVLSLAICQNTRHVAIGNDHGDVSLVDTEGLNIIFQSHIASDISPGIISMQFKTCSLQNFEKNVLVVATKDSSVLAFDSDSGNMLSASMVQPKKPSRALFMHILDWQDIAVRGANLSTGSPIEEGIQKQSFILVCSEKAAYVYSLTHTIQGVKKVHYKKKFHSTSCCWASTFYTASDVGLMLLFTSGKVEIRSLPELSLFKETSIRGFRYSAPKPNSLSDSSMCSSNSGDVVMVNGDQEFFILSVLLQRETFRCINLFHRNLDFISRVYRKDLMLTQEVPASGATVQKEKKKGLFGSVLKDITGSKKHAPEMETEDTKESIEELFTIFSTANFPCEVENKDNQAVDEDEIDLNIDDIDLDDPGEKPKEQNILATLNKHKLKFQAFTAGKLKQMKVKNEKPITKEEQQQDEKSSAVDQIKKKYGFSLQGESSAAKMAESKLQENLRKLQGISLKTTEMQDNAKSFSSMARELLRTKEQEDK</sequence>
<dbReference type="GO" id="GO:0005886">
    <property type="term" value="C:plasma membrane"/>
    <property type="evidence" value="ECO:0007669"/>
    <property type="project" value="TreeGrafter"/>
</dbReference>
<dbReference type="GO" id="GO:0005737">
    <property type="term" value="C:cytoplasm"/>
    <property type="evidence" value="ECO:0007669"/>
    <property type="project" value="TreeGrafter"/>
</dbReference>
<dbReference type="CDD" id="cd15873">
    <property type="entry name" value="R-SNARE_STXBP5_6"/>
    <property type="match status" value="1"/>
</dbReference>
<dbReference type="GO" id="GO:0006887">
    <property type="term" value="P:exocytosis"/>
    <property type="evidence" value="ECO:0007669"/>
    <property type="project" value="UniProtKB-KW"/>
</dbReference>
<reference evidence="5 6" key="1">
    <citation type="journal article" date="2019" name="Genome Biol. Evol.">
        <title>Insights into the evolution of the New World diploid cottons (Gossypium, subgenus Houzingenia) based on genome sequencing.</title>
        <authorList>
            <person name="Grover C.E."/>
            <person name="Arick M.A. 2nd"/>
            <person name="Thrash A."/>
            <person name="Conover J.L."/>
            <person name="Sanders W.S."/>
            <person name="Peterson D.G."/>
            <person name="Frelichowski J.E."/>
            <person name="Scheffler J.A."/>
            <person name="Scheffler B.E."/>
            <person name="Wendel J.F."/>
        </authorList>
    </citation>
    <scope>NUCLEOTIDE SEQUENCE [LARGE SCALE GENOMIC DNA]</scope>
    <source>
        <strain evidence="5">4</strain>
        <tissue evidence="5">Leaf</tissue>
    </source>
</reference>
<dbReference type="AlphaFoldDB" id="A0A7J8Z553"/>
<feature type="non-terminal residue" evidence="5">
    <location>
        <position position="1"/>
    </location>
</feature>
<evidence type="ECO:0000259" key="4">
    <source>
        <dbReference type="Pfam" id="PF08596"/>
    </source>
</evidence>
<dbReference type="SUPFAM" id="SSF69322">
    <property type="entry name" value="Tricorn protease domain 2"/>
    <property type="match status" value="1"/>
</dbReference>
<organism evidence="5 6">
    <name type="scientific">Gossypium laxum</name>
    <dbReference type="NCBI Taxonomy" id="34288"/>
    <lineage>
        <taxon>Eukaryota</taxon>
        <taxon>Viridiplantae</taxon>
        <taxon>Streptophyta</taxon>
        <taxon>Embryophyta</taxon>
        <taxon>Tracheophyta</taxon>
        <taxon>Spermatophyta</taxon>
        <taxon>Magnoliopsida</taxon>
        <taxon>eudicotyledons</taxon>
        <taxon>Gunneridae</taxon>
        <taxon>Pentapetalae</taxon>
        <taxon>rosids</taxon>
        <taxon>malvids</taxon>
        <taxon>Malvales</taxon>
        <taxon>Malvaceae</taxon>
        <taxon>Malvoideae</taxon>
        <taxon>Gossypium</taxon>
    </lineage>
</organism>
<dbReference type="PANTHER" id="PTHR10241:SF27">
    <property type="entry name" value="TRANSDUCIN_WD40 REPEAT-LIKE SUPERFAMILY PROTEIN"/>
    <property type="match status" value="1"/>
</dbReference>
<keyword evidence="2" id="KW-0268">Exocytosis</keyword>
<proteinExistence type="inferred from homology"/>
<dbReference type="SUPFAM" id="SSF50978">
    <property type="entry name" value="WD40 repeat-like"/>
    <property type="match status" value="1"/>
</dbReference>
<comment type="similarity">
    <text evidence="1">Belongs to the WD repeat L(2)GL family.</text>
</comment>
<gene>
    <name evidence="5" type="ORF">Golax_019014</name>
</gene>
<keyword evidence="6" id="KW-1185">Reference proteome</keyword>
<dbReference type="PANTHER" id="PTHR10241">
    <property type="entry name" value="LETHAL 2 GIANT LARVAE PROTEIN"/>
    <property type="match status" value="1"/>
</dbReference>
<dbReference type="Proteomes" id="UP000593574">
    <property type="component" value="Unassembled WGS sequence"/>
</dbReference>
<evidence type="ECO:0000256" key="1">
    <source>
        <dbReference type="ARBA" id="ARBA00008070"/>
    </source>
</evidence>
<feature type="compositionally biased region" description="Polar residues" evidence="3">
    <location>
        <begin position="1110"/>
        <end position="1119"/>
    </location>
</feature>
<dbReference type="GO" id="GO:0005096">
    <property type="term" value="F:GTPase activator activity"/>
    <property type="evidence" value="ECO:0007669"/>
    <property type="project" value="TreeGrafter"/>
</dbReference>
<feature type="region of interest" description="Disordered" evidence="3">
    <location>
        <begin position="1050"/>
        <end position="1069"/>
    </location>
</feature>
<dbReference type="InterPro" id="IPR036322">
    <property type="entry name" value="WD40_repeat_dom_sf"/>
</dbReference>
<dbReference type="InterPro" id="IPR001680">
    <property type="entry name" value="WD40_rpt"/>
</dbReference>
<dbReference type="InterPro" id="IPR015943">
    <property type="entry name" value="WD40/YVTN_repeat-like_dom_sf"/>
</dbReference>
<dbReference type="GO" id="GO:0006893">
    <property type="term" value="P:Golgi to plasma membrane transport"/>
    <property type="evidence" value="ECO:0007669"/>
    <property type="project" value="TreeGrafter"/>
</dbReference>
<dbReference type="GO" id="GO:0045159">
    <property type="term" value="F:myosin II binding"/>
    <property type="evidence" value="ECO:0007669"/>
    <property type="project" value="TreeGrafter"/>
</dbReference>
<name>A0A7J8Z553_9ROSI</name>
<protein>
    <recommendedName>
        <fullName evidence="4">Lethal giant larvae (Lgl)-like C-terminal domain-containing protein</fullName>
    </recommendedName>
</protein>
<evidence type="ECO:0000313" key="6">
    <source>
        <dbReference type="Proteomes" id="UP000593574"/>
    </source>
</evidence>
<comment type="caution">
    <text evidence="5">The sequence shown here is derived from an EMBL/GenBank/DDBJ whole genome shotgun (WGS) entry which is preliminary data.</text>
</comment>
<dbReference type="Gene3D" id="2.130.10.10">
    <property type="entry name" value="YVTN repeat-like/Quinoprotein amine dehydrogenase"/>
    <property type="match status" value="2"/>
</dbReference>
<dbReference type="SMART" id="SM00320">
    <property type="entry name" value="WD40"/>
    <property type="match status" value="6"/>
</dbReference>
<dbReference type="EMBL" id="JABEZV010000003">
    <property type="protein sequence ID" value="MBA0706931.1"/>
    <property type="molecule type" value="Genomic_DNA"/>
</dbReference>
<dbReference type="Pfam" id="PF08596">
    <property type="entry name" value="Lgl_C"/>
    <property type="match status" value="1"/>
</dbReference>
<accession>A0A7J8Z553</accession>
<evidence type="ECO:0000256" key="2">
    <source>
        <dbReference type="ARBA" id="ARBA00022483"/>
    </source>
</evidence>